<dbReference type="GO" id="GO:0007018">
    <property type="term" value="P:microtubule-based movement"/>
    <property type="evidence" value="ECO:0007669"/>
    <property type="project" value="InterPro"/>
</dbReference>
<keyword evidence="4" id="KW-0677">Repeat</keyword>
<accession>A0A6P6DXB9</accession>
<dbReference type="GeneID" id="111814890"/>
<dbReference type="PANTHER" id="PTHR22878">
    <property type="entry name" value="DYNEIN HEAVY CHAIN 6, AXONEMAL-LIKE-RELATED"/>
    <property type="match status" value="1"/>
</dbReference>
<evidence type="ECO:0000256" key="1">
    <source>
        <dbReference type="ARBA" id="ARBA00004430"/>
    </source>
</evidence>
<keyword evidence="2" id="KW-0963">Cytoplasm</keyword>
<keyword evidence="3" id="KW-0493">Microtubule</keyword>
<evidence type="ECO:0000256" key="5">
    <source>
        <dbReference type="ARBA" id="ARBA00022741"/>
    </source>
</evidence>
<keyword evidence="6" id="KW-0067">ATP-binding</keyword>
<name>A0A6P6DXB9_OCTDE</name>
<keyword evidence="12" id="KW-0966">Cell projection</keyword>
<evidence type="ECO:0000256" key="2">
    <source>
        <dbReference type="ARBA" id="ARBA00022490"/>
    </source>
</evidence>
<dbReference type="GO" id="GO:0005930">
    <property type="term" value="C:axoneme"/>
    <property type="evidence" value="ECO:0007669"/>
    <property type="project" value="UniProtKB-SubCell"/>
</dbReference>
<keyword evidence="7" id="KW-0243">Dynein</keyword>
<keyword evidence="10" id="KW-0505">Motor protein</keyword>
<dbReference type="InterPro" id="IPR026983">
    <property type="entry name" value="DHC"/>
</dbReference>
<evidence type="ECO:0000256" key="9">
    <source>
        <dbReference type="ARBA" id="ARBA00023069"/>
    </source>
</evidence>
<protein>
    <submittedName>
        <fullName evidence="15">Dynein heavy chain 9, axonemal-like</fullName>
    </submittedName>
</protein>
<keyword evidence="5" id="KW-0547">Nucleotide-binding</keyword>
<dbReference type="InParanoid" id="A0A6P6DXB9"/>
<evidence type="ECO:0000256" key="6">
    <source>
        <dbReference type="ARBA" id="ARBA00022840"/>
    </source>
</evidence>
<evidence type="ECO:0000256" key="4">
    <source>
        <dbReference type="ARBA" id="ARBA00022737"/>
    </source>
</evidence>
<evidence type="ECO:0000256" key="7">
    <source>
        <dbReference type="ARBA" id="ARBA00023017"/>
    </source>
</evidence>
<dbReference type="GO" id="GO:0005524">
    <property type="term" value="F:ATP binding"/>
    <property type="evidence" value="ECO:0007669"/>
    <property type="project" value="UniProtKB-KW"/>
</dbReference>
<organism evidence="14 15">
    <name type="scientific">Octodon degus</name>
    <name type="common">Degu</name>
    <name type="synonym">Sciurus degus</name>
    <dbReference type="NCBI Taxonomy" id="10160"/>
    <lineage>
        <taxon>Eukaryota</taxon>
        <taxon>Metazoa</taxon>
        <taxon>Chordata</taxon>
        <taxon>Craniata</taxon>
        <taxon>Vertebrata</taxon>
        <taxon>Euteleostomi</taxon>
        <taxon>Mammalia</taxon>
        <taxon>Eutheria</taxon>
        <taxon>Euarchontoglires</taxon>
        <taxon>Glires</taxon>
        <taxon>Rodentia</taxon>
        <taxon>Hystricomorpha</taxon>
        <taxon>Octodontidae</taxon>
        <taxon>Octodon</taxon>
    </lineage>
</organism>
<dbReference type="Gene3D" id="3.40.50.300">
    <property type="entry name" value="P-loop containing nucleotide triphosphate hydrolases"/>
    <property type="match status" value="1"/>
</dbReference>
<keyword evidence="11" id="KW-0206">Cytoskeleton</keyword>
<dbReference type="PANTHER" id="PTHR22878:SF63">
    <property type="entry name" value="DYNEIN AXONEMAL HEAVY CHAIN 10"/>
    <property type="match status" value="1"/>
</dbReference>
<dbReference type="AlphaFoldDB" id="A0A6P6DXB9"/>
<dbReference type="InterPro" id="IPR035706">
    <property type="entry name" value="AAA_9"/>
</dbReference>
<comment type="subcellular location">
    <subcellularLocation>
        <location evidence="1">Cytoplasm</location>
        <location evidence="1">Cytoskeleton</location>
        <location evidence="1">Cilium axoneme</location>
    </subcellularLocation>
</comment>
<keyword evidence="14" id="KW-1185">Reference proteome</keyword>
<feature type="non-terminal residue" evidence="15">
    <location>
        <position position="155"/>
    </location>
</feature>
<dbReference type="GO" id="GO:0045505">
    <property type="term" value="F:dynein intermediate chain binding"/>
    <property type="evidence" value="ECO:0007669"/>
    <property type="project" value="InterPro"/>
</dbReference>
<proteinExistence type="predicted"/>
<dbReference type="FunFam" id="3.40.50.300:FF:000049">
    <property type="entry name" value="Dynein, axonemal, heavy chain 5"/>
    <property type="match status" value="1"/>
</dbReference>
<dbReference type="Proteomes" id="UP000515203">
    <property type="component" value="Unplaced"/>
</dbReference>
<reference evidence="15" key="1">
    <citation type="submission" date="2025-08" db="UniProtKB">
        <authorList>
            <consortium name="RefSeq"/>
        </authorList>
    </citation>
    <scope>IDENTIFICATION</scope>
</reference>
<keyword evidence="8" id="KW-0175">Coiled coil</keyword>
<dbReference type="OrthoDB" id="9643802at2759"/>
<dbReference type="GO" id="GO:0030286">
    <property type="term" value="C:dynein complex"/>
    <property type="evidence" value="ECO:0007669"/>
    <property type="project" value="UniProtKB-KW"/>
</dbReference>
<evidence type="ECO:0000259" key="13">
    <source>
        <dbReference type="Pfam" id="PF12781"/>
    </source>
</evidence>
<evidence type="ECO:0000256" key="11">
    <source>
        <dbReference type="ARBA" id="ARBA00023212"/>
    </source>
</evidence>
<evidence type="ECO:0000256" key="8">
    <source>
        <dbReference type="ARBA" id="ARBA00023054"/>
    </source>
</evidence>
<dbReference type="GO" id="GO:0005874">
    <property type="term" value="C:microtubule"/>
    <property type="evidence" value="ECO:0007669"/>
    <property type="project" value="UniProtKB-KW"/>
</dbReference>
<evidence type="ECO:0000256" key="12">
    <source>
        <dbReference type="ARBA" id="ARBA00023273"/>
    </source>
</evidence>
<feature type="domain" description="Dynein heavy chain ATP-binding dynein motor region" evidence="13">
    <location>
        <begin position="1"/>
        <end position="154"/>
    </location>
</feature>
<evidence type="ECO:0000256" key="3">
    <source>
        <dbReference type="ARBA" id="ARBA00022701"/>
    </source>
</evidence>
<dbReference type="GO" id="GO:0051959">
    <property type="term" value="F:dynein light intermediate chain binding"/>
    <property type="evidence" value="ECO:0007669"/>
    <property type="project" value="InterPro"/>
</dbReference>
<evidence type="ECO:0000313" key="14">
    <source>
        <dbReference type="Proteomes" id="UP000515203"/>
    </source>
</evidence>
<evidence type="ECO:0000256" key="10">
    <source>
        <dbReference type="ARBA" id="ARBA00023175"/>
    </source>
</evidence>
<sequence length="155" mass="17667">MSVENATILTNCERWPLMVDPQLQGIKWIKNRYGEDLQVTQIGQKGYLQTLERALEAGDVVLIENLEESIDPVLGPLLGREVIKKGRFIKIGDKECEYNPKFRLILHTKLANPHYQPELQAQATLINFTVTRDGLEDQLLAAVVSMERPDLEQLK</sequence>
<dbReference type="Pfam" id="PF12781">
    <property type="entry name" value="AAA_9"/>
    <property type="match status" value="1"/>
</dbReference>
<gene>
    <name evidence="15" type="primary">LOC111814890</name>
</gene>
<keyword evidence="9" id="KW-0969">Cilium</keyword>
<dbReference type="InterPro" id="IPR027417">
    <property type="entry name" value="P-loop_NTPase"/>
</dbReference>
<evidence type="ECO:0000313" key="15">
    <source>
        <dbReference type="RefSeq" id="XP_023564547.1"/>
    </source>
</evidence>
<dbReference type="RefSeq" id="XP_023564547.1">
    <property type="nucleotide sequence ID" value="XM_023708779.1"/>
</dbReference>